<dbReference type="Gene3D" id="3.40.50.2300">
    <property type="match status" value="2"/>
</dbReference>
<keyword evidence="1" id="KW-0805">Transcription regulation</keyword>
<dbReference type="EMBL" id="JXXK01000026">
    <property type="protein sequence ID" value="KJF38984.1"/>
    <property type="molecule type" value="Genomic_DNA"/>
</dbReference>
<dbReference type="Proteomes" id="UP000032483">
    <property type="component" value="Unassembled WGS sequence"/>
</dbReference>
<evidence type="ECO:0000256" key="3">
    <source>
        <dbReference type="ARBA" id="ARBA00023163"/>
    </source>
</evidence>
<evidence type="ECO:0000313" key="7">
    <source>
        <dbReference type="Proteomes" id="UP000032483"/>
    </source>
</evidence>
<accession>A0A0W7TNX8</accession>
<dbReference type="RefSeq" id="WP_050006098.1">
    <property type="nucleotide sequence ID" value="NZ_DAWBJP010000021.1"/>
</dbReference>
<evidence type="ECO:0000256" key="1">
    <source>
        <dbReference type="ARBA" id="ARBA00023015"/>
    </source>
</evidence>
<proteinExistence type="predicted"/>
<sequence length="336" mass="36632">MASIRDVAALAGVSAATVSRVLNNDTTYKIREETRSKVWDATARTGYKQKAAPHSNKAAAAPLDKRIGCILSVTKDKYRDPYFMSIYAGVEARLMEKGYSIAFLKTYYEVQEPETLRAILEAPPAGIILMEQLSPSLYRSLRARIPACVGIDTRTPDIDIVGYDHFDAGMHLANHLIKKGHQKIAFLGGSIFGPKGAVSRRYLGFAAAMHIASLPVRPEWVLDCQWDEILCIDLVKKLMAQPAPPTAICAASDLMAMAALSALYSIGIRVPEQVAVIGLSNIQLSQFSSPPLTTYAVPTEAIGQVAADFLDERLRGCALPPRKLYLPITKVVRASV</sequence>
<dbReference type="PATRIC" id="fig|1550024.3.peg.3407"/>
<dbReference type="InterPro" id="IPR000843">
    <property type="entry name" value="HTH_LacI"/>
</dbReference>
<dbReference type="GO" id="GO:0003700">
    <property type="term" value="F:DNA-binding transcription factor activity"/>
    <property type="evidence" value="ECO:0007669"/>
    <property type="project" value="TreeGrafter"/>
</dbReference>
<reference evidence="6 8" key="2">
    <citation type="submission" date="2015-10" db="EMBL/GenBank/DDBJ databases">
        <title>A novel member of the family Ruminococcaceae isolated from human faeces.</title>
        <authorList>
            <person name="Shkoporov A.N."/>
            <person name="Chaplin A.V."/>
            <person name="Motuzova O.V."/>
            <person name="Kafarskaia L.I."/>
            <person name="Efimov B.A."/>
        </authorList>
    </citation>
    <scope>NUCLEOTIDE SEQUENCE [LARGE SCALE GENOMIC DNA]</scope>
    <source>
        <strain evidence="6 8">668</strain>
    </source>
</reference>
<dbReference type="SMART" id="SM00354">
    <property type="entry name" value="HTH_LACI"/>
    <property type="match status" value="1"/>
</dbReference>
<name>A0A0D8IWW2_9FIRM</name>
<dbReference type="PANTHER" id="PTHR30146:SF109">
    <property type="entry name" value="HTH-TYPE TRANSCRIPTIONAL REGULATOR GALS"/>
    <property type="match status" value="1"/>
</dbReference>
<comment type="caution">
    <text evidence="5">The sequence shown here is derived from an EMBL/GenBank/DDBJ whole genome shotgun (WGS) entry which is preliminary data.</text>
</comment>
<dbReference type="PRINTS" id="PR00036">
    <property type="entry name" value="HTHLACI"/>
</dbReference>
<evidence type="ECO:0000256" key="2">
    <source>
        <dbReference type="ARBA" id="ARBA00023125"/>
    </source>
</evidence>
<dbReference type="CDD" id="cd01392">
    <property type="entry name" value="HTH_LacI"/>
    <property type="match status" value="1"/>
</dbReference>
<dbReference type="InterPro" id="IPR046335">
    <property type="entry name" value="LacI/GalR-like_sensor"/>
</dbReference>
<dbReference type="GeneID" id="42857853"/>
<feature type="domain" description="HTH lacI-type" evidence="4">
    <location>
        <begin position="2"/>
        <end position="58"/>
    </location>
</feature>
<dbReference type="EMBL" id="LMUA01000020">
    <property type="protein sequence ID" value="KUE75518.1"/>
    <property type="molecule type" value="Genomic_DNA"/>
</dbReference>
<evidence type="ECO:0000313" key="6">
    <source>
        <dbReference type="EMBL" id="KUE75518.1"/>
    </source>
</evidence>
<keyword evidence="2" id="KW-0238">DNA-binding</keyword>
<dbReference type="GO" id="GO:0000976">
    <property type="term" value="F:transcription cis-regulatory region binding"/>
    <property type="evidence" value="ECO:0007669"/>
    <property type="project" value="TreeGrafter"/>
</dbReference>
<dbReference type="Gene3D" id="1.10.260.40">
    <property type="entry name" value="lambda repressor-like DNA-binding domains"/>
    <property type="match status" value="1"/>
</dbReference>
<dbReference type="AlphaFoldDB" id="A0A0D8IWW2"/>
<dbReference type="Proteomes" id="UP000053433">
    <property type="component" value="Unassembled WGS sequence"/>
</dbReference>
<dbReference type="SUPFAM" id="SSF53822">
    <property type="entry name" value="Periplasmic binding protein-like I"/>
    <property type="match status" value="1"/>
</dbReference>
<evidence type="ECO:0000259" key="4">
    <source>
        <dbReference type="PROSITE" id="PS50932"/>
    </source>
</evidence>
<organism evidence="5 7">
    <name type="scientific">Ruthenibacterium lactatiformans</name>
    <dbReference type="NCBI Taxonomy" id="1550024"/>
    <lineage>
        <taxon>Bacteria</taxon>
        <taxon>Bacillati</taxon>
        <taxon>Bacillota</taxon>
        <taxon>Clostridia</taxon>
        <taxon>Eubacteriales</taxon>
        <taxon>Oscillospiraceae</taxon>
        <taxon>Ruthenibacterium</taxon>
    </lineage>
</organism>
<protein>
    <recommendedName>
        <fullName evidence="4">HTH lacI-type domain-containing protein</fullName>
    </recommendedName>
</protein>
<reference evidence="5" key="1">
    <citation type="submission" date="2015-02" db="EMBL/GenBank/DDBJ databases">
        <title>A novel member of the family Ruminococcaceae isolated from human feces.</title>
        <authorList>
            <person name="Shkoporov A.N."/>
            <person name="Chaplin A.V."/>
            <person name="Motuzova O.V."/>
            <person name="Kafarskaia L.I."/>
            <person name="Khokhlova E.V."/>
            <person name="Efimov B.A."/>
        </authorList>
    </citation>
    <scope>NUCLEOTIDE SEQUENCE [LARGE SCALE GENOMIC DNA]</scope>
    <source>
        <strain evidence="5">585-1</strain>
    </source>
</reference>
<dbReference type="Pfam" id="PF00356">
    <property type="entry name" value="LacI"/>
    <property type="match status" value="1"/>
</dbReference>
<evidence type="ECO:0000313" key="8">
    <source>
        <dbReference type="Proteomes" id="UP000053433"/>
    </source>
</evidence>
<evidence type="ECO:0000313" key="5">
    <source>
        <dbReference type="EMBL" id="KJF38984.1"/>
    </source>
</evidence>
<dbReference type="PROSITE" id="PS00356">
    <property type="entry name" value="HTH_LACI_1"/>
    <property type="match status" value="1"/>
</dbReference>
<dbReference type="InterPro" id="IPR028082">
    <property type="entry name" value="Peripla_BP_I"/>
</dbReference>
<accession>A0A0D8IWW2</accession>
<dbReference type="Pfam" id="PF13377">
    <property type="entry name" value="Peripla_BP_3"/>
    <property type="match status" value="1"/>
</dbReference>
<gene>
    <name evidence="6" type="ORF">ASJ35_13445</name>
    <name evidence="5" type="ORF">TQ39_14920</name>
</gene>
<dbReference type="PROSITE" id="PS50932">
    <property type="entry name" value="HTH_LACI_2"/>
    <property type="match status" value="1"/>
</dbReference>
<dbReference type="PANTHER" id="PTHR30146">
    <property type="entry name" value="LACI-RELATED TRANSCRIPTIONAL REPRESSOR"/>
    <property type="match status" value="1"/>
</dbReference>
<keyword evidence="3" id="KW-0804">Transcription</keyword>
<dbReference type="SUPFAM" id="SSF47413">
    <property type="entry name" value="lambda repressor-like DNA-binding domains"/>
    <property type="match status" value="1"/>
</dbReference>
<keyword evidence="7" id="KW-1185">Reference proteome</keyword>
<dbReference type="InterPro" id="IPR010982">
    <property type="entry name" value="Lambda_DNA-bd_dom_sf"/>
</dbReference>